<organism evidence="5 6">
    <name type="scientific">Tetracentron sinense</name>
    <name type="common">Spur-leaf</name>
    <dbReference type="NCBI Taxonomy" id="13715"/>
    <lineage>
        <taxon>Eukaryota</taxon>
        <taxon>Viridiplantae</taxon>
        <taxon>Streptophyta</taxon>
        <taxon>Embryophyta</taxon>
        <taxon>Tracheophyta</taxon>
        <taxon>Spermatophyta</taxon>
        <taxon>Magnoliopsida</taxon>
        <taxon>Trochodendrales</taxon>
        <taxon>Trochodendraceae</taxon>
        <taxon>Tetracentron</taxon>
    </lineage>
</organism>
<dbReference type="FunFam" id="1.10.10.10:FF:000131">
    <property type="entry name" value="la-related protein 1B isoform X2"/>
    <property type="match status" value="1"/>
</dbReference>
<evidence type="ECO:0000259" key="4">
    <source>
        <dbReference type="PROSITE" id="PS50961"/>
    </source>
</evidence>
<evidence type="ECO:0000313" key="6">
    <source>
        <dbReference type="Proteomes" id="UP000655225"/>
    </source>
</evidence>
<feature type="region of interest" description="Disordered" evidence="3">
    <location>
        <begin position="1"/>
        <end position="110"/>
    </location>
</feature>
<proteinExistence type="predicted"/>
<sequence>MATASDFATHNHSLGSSGFSGDGLNSPQFHRRNLSPPWANLVKDEPQAVSSSPSTSPAISSPDQAPYSDSSPVNASSPSSDNHAMEVQPKSSHNCNGSVAEAKTPVWNKPLNSVVEVGPVMGAVSWPALSESTRSSAKSSSDSLKVLSDGSVSVSLGTAITHSPQTPDTNNANPNSSPKNAFPARQKSMRRGGGRGRPANGGFTQPPLPRPPVVEMPQNNSGNLGQTGPDSSPRDPPRKSINLESGPRGGFVSQSHLGNDHPQQRNSFSRGSGRPHPRGDGHYHNSIGSRRNWDGGNYEWNPHPNFNGRDFHVQQQRVVPRNYIRPPPPSSTHFISPTPMRSFGYPMGYPDMTSSMYYLPGLPPESPRGVPFFTHALPPAMFFPAMDLQLRTSLVNQIDFYFSDGNLIRDTFLRENMDEQGWVPITLIAGFNKVKSMTNNIQLIMDAVRTSTVVEVQGDKVRKRDKWMDWILPPNQFPAVLGRHSPGRLSYDMQATFMLSVSLEENISNHNTMRGHTDMNSVAVLSRLSSGELSSQSESSSEI</sequence>
<dbReference type="PANTHER" id="PTHR22792">
    <property type="entry name" value="LUPUS LA PROTEIN-RELATED"/>
    <property type="match status" value="1"/>
</dbReference>
<dbReference type="Gene3D" id="1.10.10.10">
    <property type="entry name" value="Winged helix-like DNA-binding domain superfamily/Winged helix DNA-binding domain"/>
    <property type="match status" value="1"/>
</dbReference>
<dbReference type="PANTHER" id="PTHR22792:SF132">
    <property type="entry name" value="LA-RELATED PROTEIN 1"/>
    <property type="match status" value="1"/>
</dbReference>
<name>A0A834ZXD5_TETSI</name>
<feature type="compositionally biased region" description="Polar residues" evidence="3">
    <location>
        <begin position="1"/>
        <end position="12"/>
    </location>
</feature>
<dbReference type="SUPFAM" id="SSF46785">
    <property type="entry name" value="Winged helix' DNA-binding domain"/>
    <property type="match status" value="1"/>
</dbReference>
<keyword evidence="6" id="KW-1185">Reference proteome</keyword>
<dbReference type="InterPro" id="IPR036388">
    <property type="entry name" value="WH-like_DNA-bd_sf"/>
</dbReference>
<dbReference type="EMBL" id="JABCRI010000002">
    <property type="protein sequence ID" value="KAF8410392.1"/>
    <property type="molecule type" value="Genomic_DNA"/>
</dbReference>
<feature type="compositionally biased region" description="Polar residues" evidence="3">
    <location>
        <begin position="218"/>
        <end position="228"/>
    </location>
</feature>
<evidence type="ECO:0000256" key="1">
    <source>
        <dbReference type="ARBA" id="ARBA00022884"/>
    </source>
</evidence>
<dbReference type="GO" id="GO:0005737">
    <property type="term" value="C:cytoplasm"/>
    <property type="evidence" value="ECO:0007669"/>
    <property type="project" value="UniProtKB-ARBA"/>
</dbReference>
<keyword evidence="1 2" id="KW-0694">RNA-binding</keyword>
<dbReference type="InterPro" id="IPR045180">
    <property type="entry name" value="La_dom_prot"/>
</dbReference>
<dbReference type="Proteomes" id="UP000655225">
    <property type="component" value="Unassembled WGS sequence"/>
</dbReference>
<dbReference type="Pfam" id="PF05383">
    <property type="entry name" value="La"/>
    <property type="match status" value="1"/>
</dbReference>
<protein>
    <recommendedName>
        <fullName evidence="4">HTH La-type RNA-binding domain-containing protein</fullName>
    </recommendedName>
</protein>
<gene>
    <name evidence="5" type="ORF">HHK36_002921</name>
</gene>
<evidence type="ECO:0000256" key="3">
    <source>
        <dbReference type="SAM" id="MobiDB-lite"/>
    </source>
</evidence>
<feature type="region of interest" description="Disordered" evidence="3">
    <location>
        <begin position="128"/>
        <end position="290"/>
    </location>
</feature>
<feature type="compositionally biased region" description="Low complexity" evidence="3">
    <location>
        <begin position="13"/>
        <end position="26"/>
    </location>
</feature>
<accession>A0A834ZXD5</accession>
<dbReference type="SMART" id="SM00715">
    <property type="entry name" value="LA"/>
    <property type="match status" value="1"/>
</dbReference>
<dbReference type="OrthoDB" id="340227at2759"/>
<dbReference type="AlphaFoldDB" id="A0A834ZXD5"/>
<feature type="domain" description="HTH La-type RNA-binding" evidence="4">
    <location>
        <begin position="384"/>
        <end position="473"/>
    </location>
</feature>
<dbReference type="PROSITE" id="PS50961">
    <property type="entry name" value="HTH_LA"/>
    <property type="match status" value="1"/>
</dbReference>
<dbReference type="OMA" id="GSHHLNY"/>
<dbReference type="GO" id="GO:0003723">
    <property type="term" value="F:RNA binding"/>
    <property type="evidence" value="ECO:0007669"/>
    <property type="project" value="UniProtKB-UniRule"/>
</dbReference>
<feature type="compositionally biased region" description="Low complexity" evidence="3">
    <location>
        <begin position="50"/>
        <end position="82"/>
    </location>
</feature>
<comment type="caution">
    <text evidence="5">The sequence shown here is derived from an EMBL/GenBank/DDBJ whole genome shotgun (WGS) entry which is preliminary data.</text>
</comment>
<dbReference type="InterPro" id="IPR036390">
    <property type="entry name" value="WH_DNA-bd_sf"/>
</dbReference>
<evidence type="ECO:0000256" key="2">
    <source>
        <dbReference type="PROSITE-ProRule" id="PRU00332"/>
    </source>
</evidence>
<dbReference type="CDD" id="cd07323">
    <property type="entry name" value="LAM"/>
    <property type="match status" value="1"/>
</dbReference>
<feature type="compositionally biased region" description="Low complexity" evidence="3">
    <location>
        <begin position="128"/>
        <end position="158"/>
    </location>
</feature>
<feature type="compositionally biased region" description="Polar residues" evidence="3">
    <location>
        <begin position="160"/>
        <end position="169"/>
    </location>
</feature>
<feature type="compositionally biased region" description="Low complexity" evidence="3">
    <location>
        <begin position="170"/>
        <end position="184"/>
    </location>
</feature>
<evidence type="ECO:0000313" key="5">
    <source>
        <dbReference type="EMBL" id="KAF8410392.1"/>
    </source>
</evidence>
<dbReference type="InterPro" id="IPR006630">
    <property type="entry name" value="La_HTH"/>
</dbReference>
<reference evidence="5 6" key="1">
    <citation type="submission" date="2020-04" db="EMBL/GenBank/DDBJ databases">
        <title>Plant Genome Project.</title>
        <authorList>
            <person name="Zhang R.-G."/>
        </authorList>
    </citation>
    <scope>NUCLEOTIDE SEQUENCE [LARGE SCALE GENOMIC DNA]</scope>
    <source>
        <strain evidence="5">YNK0</strain>
        <tissue evidence="5">Leaf</tissue>
    </source>
</reference>